<dbReference type="AlphaFoldDB" id="A0A9X2G9V2"/>
<sequence length="53" mass="5899">MRDDLAKHMVSRAQVEHAQQASRWYDTARLPCPASSAAATVTSTDVVYESIFE</sequence>
<accession>A0A9X2G9V2</accession>
<dbReference type="Proteomes" id="UP001139648">
    <property type="component" value="Unassembled WGS sequence"/>
</dbReference>
<gene>
    <name evidence="1" type="ORF">HD597_000469</name>
</gene>
<evidence type="ECO:0000313" key="2">
    <source>
        <dbReference type="Proteomes" id="UP001139648"/>
    </source>
</evidence>
<proteinExistence type="predicted"/>
<keyword evidence="2" id="KW-1185">Reference proteome</keyword>
<reference evidence="1" key="1">
    <citation type="submission" date="2022-06" db="EMBL/GenBank/DDBJ databases">
        <title>Sequencing the genomes of 1000 actinobacteria strains.</title>
        <authorList>
            <person name="Klenk H.-P."/>
        </authorList>
    </citation>
    <scope>NUCLEOTIDE SEQUENCE</scope>
    <source>
        <strain evidence="1">DSM 46694</strain>
    </source>
</reference>
<name>A0A9X2G9V2_9ACTN</name>
<organism evidence="1 2">
    <name type="scientific">Nonomuraea thailandensis</name>
    <dbReference type="NCBI Taxonomy" id="1188745"/>
    <lineage>
        <taxon>Bacteria</taxon>
        <taxon>Bacillati</taxon>
        <taxon>Actinomycetota</taxon>
        <taxon>Actinomycetes</taxon>
        <taxon>Streptosporangiales</taxon>
        <taxon>Streptosporangiaceae</taxon>
        <taxon>Nonomuraea</taxon>
    </lineage>
</organism>
<evidence type="ECO:0000313" key="1">
    <source>
        <dbReference type="EMBL" id="MCP2353449.1"/>
    </source>
</evidence>
<dbReference type="EMBL" id="JAMZEB010000001">
    <property type="protein sequence ID" value="MCP2353449.1"/>
    <property type="molecule type" value="Genomic_DNA"/>
</dbReference>
<comment type="caution">
    <text evidence="1">The sequence shown here is derived from an EMBL/GenBank/DDBJ whole genome shotgun (WGS) entry which is preliminary data.</text>
</comment>
<protein>
    <submittedName>
        <fullName evidence="1">Uncharacterized protein</fullName>
    </submittedName>
</protein>